<evidence type="ECO:0000313" key="2">
    <source>
        <dbReference type="Proteomes" id="UP000269221"/>
    </source>
</evidence>
<organism evidence="1 2">
    <name type="scientific">Hirundo rustica rustica</name>
    <dbReference type="NCBI Taxonomy" id="333673"/>
    <lineage>
        <taxon>Eukaryota</taxon>
        <taxon>Metazoa</taxon>
        <taxon>Chordata</taxon>
        <taxon>Craniata</taxon>
        <taxon>Vertebrata</taxon>
        <taxon>Euteleostomi</taxon>
        <taxon>Archelosauria</taxon>
        <taxon>Archosauria</taxon>
        <taxon>Dinosauria</taxon>
        <taxon>Saurischia</taxon>
        <taxon>Theropoda</taxon>
        <taxon>Coelurosauria</taxon>
        <taxon>Aves</taxon>
        <taxon>Neognathae</taxon>
        <taxon>Neoaves</taxon>
        <taxon>Telluraves</taxon>
        <taxon>Australaves</taxon>
        <taxon>Passeriformes</taxon>
        <taxon>Sylvioidea</taxon>
        <taxon>Hirundinidae</taxon>
        <taxon>Hirundo</taxon>
    </lineage>
</organism>
<protein>
    <submittedName>
        <fullName evidence="1">Uncharacterized protein</fullName>
    </submittedName>
</protein>
<keyword evidence="2" id="KW-1185">Reference proteome</keyword>
<dbReference type="OrthoDB" id="276744at2759"/>
<dbReference type="AlphaFoldDB" id="A0A3M0J3C6"/>
<comment type="caution">
    <text evidence="1">The sequence shown here is derived from an EMBL/GenBank/DDBJ whole genome shotgun (WGS) entry which is preliminary data.</text>
</comment>
<dbReference type="Proteomes" id="UP000269221">
    <property type="component" value="Unassembled WGS sequence"/>
</dbReference>
<reference evidence="1 2" key="1">
    <citation type="submission" date="2018-07" db="EMBL/GenBank/DDBJ databases">
        <title>A high quality draft genome assembly of the barn swallow (H. rustica rustica).</title>
        <authorList>
            <person name="Formenti G."/>
            <person name="Chiara M."/>
            <person name="Poveda L."/>
            <person name="Francoijs K.-J."/>
            <person name="Bonisoli-Alquati A."/>
            <person name="Canova L."/>
            <person name="Gianfranceschi L."/>
            <person name="Horner D.S."/>
            <person name="Saino N."/>
        </authorList>
    </citation>
    <scope>NUCLEOTIDE SEQUENCE [LARGE SCALE GENOMIC DNA]</scope>
    <source>
        <strain evidence="1">Chelidonia</strain>
        <tissue evidence="1">Blood</tissue>
    </source>
</reference>
<name>A0A3M0J3C6_HIRRU</name>
<accession>A0A3M0J3C6</accession>
<evidence type="ECO:0000313" key="1">
    <source>
        <dbReference type="EMBL" id="RMB95414.1"/>
    </source>
</evidence>
<dbReference type="EMBL" id="QRBI01000186">
    <property type="protein sequence ID" value="RMB95414.1"/>
    <property type="molecule type" value="Genomic_DNA"/>
</dbReference>
<proteinExistence type="predicted"/>
<gene>
    <name evidence="1" type="ORF">DUI87_28135</name>
</gene>
<sequence length="82" mass="9296">MELVVGPEHQCREERLRELGVFILENRRLRGDLVTLYNCLKGDCDQLGVCLFFQATSDRTRGNSLQPLGLGWMLEGISSRKG</sequence>